<evidence type="ECO:0000313" key="1">
    <source>
        <dbReference type="EMBL" id="MDP1520253.1"/>
    </source>
</evidence>
<dbReference type="Proteomes" id="UP001178354">
    <property type="component" value="Unassembled WGS sequence"/>
</dbReference>
<dbReference type="AlphaFoldDB" id="A0AAW8B2X6"/>
<dbReference type="EMBL" id="JAUUUU010000002">
    <property type="protein sequence ID" value="MDP1520253.1"/>
    <property type="molecule type" value="Genomic_DNA"/>
</dbReference>
<accession>A0AAW8B2X6</accession>
<reference evidence="1" key="1">
    <citation type="journal article" date="2010" name="Int. J. Syst. Evol. Microbiol.">
        <title>Porticoccus litoralis gen. nov., sp. nov., a gammaproteobacterium isolated from the Yellow Sea.</title>
        <authorList>
            <person name="Oh H.M."/>
            <person name="Kim H."/>
            <person name="Kim K.M."/>
            <person name="Min G.S."/>
            <person name="Cho J.C."/>
        </authorList>
    </citation>
    <scope>NUCLEOTIDE SEQUENCE</scope>
    <source>
        <strain evidence="1">DSM 25064</strain>
    </source>
</reference>
<dbReference type="Pfam" id="PF18918">
    <property type="entry name" value="DUF5669"/>
    <property type="match status" value="1"/>
</dbReference>
<dbReference type="InterPro" id="IPR013468">
    <property type="entry name" value="CHP02647"/>
</dbReference>
<organism evidence="1 2">
    <name type="scientific">Porticoccus litoralis</name>
    <dbReference type="NCBI Taxonomy" id="434086"/>
    <lineage>
        <taxon>Bacteria</taxon>
        <taxon>Pseudomonadati</taxon>
        <taxon>Pseudomonadota</taxon>
        <taxon>Gammaproteobacteria</taxon>
        <taxon>Cellvibrionales</taxon>
        <taxon>Porticoccaceae</taxon>
        <taxon>Porticoccus</taxon>
    </lineage>
</organism>
<reference evidence="1" key="2">
    <citation type="submission" date="2023-08" db="EMBL/GenBank/DDBJ databases">
        <authorList>
            <person name="Luo J."/>
        </authorList>
    </citation>
    <scope>NUCLEOTIDE SEQUENCE</scope>
    <source>
        <strain evidence="1">DSM 25064</strain>
    </source>
</reference>
<dbReference type="NCBIfam" id="TIGR02647">
    <property type="entry name" value="DNA"/>
    <property type="match status" value="1"/>
</dbReference>
<keyword evidence="2" id="KW-1185">Reference proteome</keyword>
<protein>
    <submittedName>
        <fullName evidence="1">TIGR02647 family protein</fullName>
    </submittedName>
</protein>
<evidence type="ECO:0000313" key="2">
    <source>
        <dbReference type="Proteomes" id="UP001178354"/>
    </source>
</evidence>
<dbReference type="RefSeq" id="WP_305169819.1">
    <property type="nucleotide sequence ID" value="NZ_JAUUUU010000002.1"/>
</dbReference>
<sequence length="85" mass="9447">MPFSSDHLDELNLLSLFDTHSLQNGIKVHSHEAPTSMVEAARRLYKKGLITQVDGGYLTDLGFEAMEHALKLLGILSTQPTMDIH</sequence>
<comment type="caution">
    <text evidence="1">The sequence shown here is derived from an EMBL/GenBank/DDBJ whole genome shotgun (WGS) entry which is preliminary data.</text>
</comment>
<gene>
    <name evidence="1" type="ORF">Q8A57_04650</name>
</gene>
<name>A0AAW8B2X6_9GAMM</name>
<proteinExistence type="predicted"/>